<gene>
    <name evidence="1" type="ORF">NRE15_07675</name>
</gene>
<dbReference type="Proteomes" id="UP001315967">
    <property type="component" value="Chromosome"/>
</dbReference>
<dbReference type="EMBL" id="CP102453">
    <property type="protein sequence ID" value="UUX32802.1"/>
    <property type="molecule type" value="Genomic_DNA"/>
</dbReference>
<protein>
    <submittedName>
        <fullName evidence="1">Uncharacterized protein</fullName>
    </submittedName>
</protein>
<organism evidence="1 2">
    <name type="scientific">Fundicoccus culcitae</name>
    <dbReference type="NCBI Taxonomy" id="2969821"/>
    <lineage>
        <taxon>Bacteria</taxon>
        <taxon>Bacillati</taxon>
        <taxon>Bacillota</taxon>
        <taxon>Bacilli</taxon>
        <taxon>Lactobacillales</taxon>
        <taxon>Aerococcaceae</taxon>
        <taxon>Fundicoccus</taxon>
    </lineage>
</organism>
<evidence type="ECO:0000313" key="2">
    <source>
        <dbReference type="Proteomes" id="UP001315967"/>
    </source>
</evidence>
<reference evidence="1 2" key="1">
    <citation type="submission" date="2022-08" db="EMBL/GenBank/DDBJ databases">
        <title>Aerococcaceae sp. nov isolated from spoiled eye mask.</title>
        <authorList>
            <person name="Zhou G."/>
            <person name="Xie X.-B."/>
            <person name="Shi Q.-S."/>
            <person name="Wang Y.-S."/>
            <person name="Wen X."/>
            <person name="Peng H."/>
            <person name="Yang X.-J."/>
            <person name="Tao H.-B."/>
            <person name="Huang X.-M."/>
        </authorList>
    </citation>
    <scope>NUCLEOTIDE SEQUENCE [LARGE SCALE GENOMIC DNA]</scope>
    <source>
        <strain evidence="2">DM20194951</strain>
    </source>
</reference>
<sequence length="124" mass="14326">MQLAEQIIEITPNQLTDKKFMIERIHVPDNLIGLTIFIEVNQNPINFVLVYDSLYNLRAEYQAIENQRKIVIHQDEAKSGIETKAGNIPAGEWIIAFEFQTSNLTETWACKYRVTGEVNTRVQM</sequence>
<name>A0ABY5P271_9LACT</name>
<proteinExistence type="predicted"/>
<accession>A0ABY5P271</accession>
<dbReference type="RefSeq" id="WP_313792302.1">
    <property type="nucleotide sequence ID" value="NZ_CP102453.1"/>
</dbReference>
<evidence type="ECO:0000313" key="1">
    <source>
        <dbReference type="EMBL" id="UUX32802.1"/>
    </source>
</evidence>
<keyword evidence="2" id="KW-1185">Reference proteome</keyword>